<organism evidence="3 4">
    <name type="scientific">Haemonchus contortus</name>
    <name type="common">Barber pole worm</name>
    <dbReference type="NCBI Taxonomy" id="6289"/>
    <lineage>
        <taxon>Eukaryota</taxon>
        <taxon>Metazoa</taxon>
        <taxon>Ecdysozoa</taxon>
        <taxon>Nematoda</taxon>
        <taxon>Chromadorea</taxon>
        <taxon>Rhabditida</taxon>
        <taxon>Rhabditina</taxon>
        <taxon>Rhabditomorpha</taxon>
        <taxon>Strongyloidea</taxon>
        <taxon>Trichostrongylidae</taxon>
        <taxon>Haemonchus</taxon>
    </lineage>
</organism>
<dbReference type="WBParaSite" id="HCON_00061850-00001">
    <property type="protein sequence ID" value="HCON_00061850-00001"/>
    <property type="gene ID" value="HCON_00061850"/>
</dbReference>
<dbReference type="AlphaFoldDB" id="A0A7I4Y9H0"/>
<accession>A0A7I4Y9H0</accession>
<dbReference type="Proteomes" id="UP000025227">
    <property type="component" value="Unplaced"/>
</dbReference>
<keyword evidence="2" id="KW-0732">Signal</keyword>
<feature type="chain" id="PRO_5029643230" evidence="2">
    <location>
        <begin position="17"/>
        <end position="153"/>
    </location>
</feature>
<name>A0A7I4Y9H0_HAECO</name>
<reference evidence="4" key="1">
    <citation type="submission" date="2020-12" db="UniProtKB">
        <authorList>
            <consortium name="WormBaseParasite"/>
        </authorList>
    </citation>
    <scope>IDENTIFICATION</scope>
    <source>
        <strain evidence="4">MHco3</strain>
    </source>
</reference>
<evidence type="ECO:0000313" key="3">
    <source>
        <dbReference type="Proteomes" id="UP000025227"/>
    </source>
</evidence>
<keyword evidence="3" id="KW-1185">Reference proteome</keyword>
<proteinExistence type="predicted"/>
<sequence length="153" mass="17845">MKGLIFALLVITVIEAQREIDTMKPHRPEGRGNLPGGRGGKPTRPRPRERNGFDSTRREYRLGRKTVLINMHTKFTYDALGSKIRMYAKKIGLLDWLVDDVDRLEGRYYTYTFKMVGVDCSTVKDWLEWMVDSWDEIGPVHMTCMHRWPGPMI</sequence>
<feature type="region of interest" description="Disordered" evidence="1">
    <location>
        <begin position="22"/>
        <end position="55"/>
    </location>
</feature>
<protein>
    <submittedName>
        <fullName evidence="4">Secreted protein</fullName>
    </submittedName>
</protein>
<evidence type="ECO:0000256" key="2">
    <source>
        <dbReference type="SAM" id="SignalP"/>
    </source>
</evidence>
<evidence type="ECO:0000256" key="1">
    <source>
        <dbReference type="SAM" id="MobiDB-lite"/>
    </source>
</evidence>
<feature type="signal peptide" evidence="2">
    <location>
        <begin position="1"/>
        <end position="16"/>
    </location>
</feature>
<feature type="compositionally biased region" description="Basic and acidic residues" evidence="1">
    <location>
        <begin position="46"/>
        <end position="55"/>
    </location>
</feature>
<evidence type="ECO:0000313" key="4">
    <source>
        <dbReference type="WBParaSite" id="HCON_00061850-00001"/>
    </source>
</evidence>